<proteinExistence type="predicted"/>
<protein>
    <submittedName>
        <fullName evidence="1">Uncharacterized protein</fullName>
    </submittedName>
</protein>
<sequence>MYQNFEFCRSCITRLRDVKHVDLWYFTSEACADAAIVSRLDDRTLSFEKDHTSGVFTLKDAARGKKPIADSNLDWEQMTSAKALLLQYIIAEWPKKYVYPFMEFSLDRSPNFRLYKSKVKFYKKSLTKDDFKHLKIVKKCRISAKFDES</sequence>
<organism evidence="1 2">
    <name type="scientific">Cerrena zonata</name>
    <dbReference type="NCBI Taxonomy" id="2478898"/>
    <lineage>
        <taxon>Eukaryota</taxon>
        <taxon>Fungi</taxon>
        <taxon>Dikarya</taxon>
        <taxon>Basidiomycota</taxon>
        <taxon>Agaricomycotina</taxon>
        <taxon>Agaricomycetes</taxon>
        <taxon>Polyporales</taxon>
        <taxon>Cerrenaceae</taxon>
        <taxon>Cerrena</taxon>
    </lineage>
</organism>
<name>A0AAW0FAU4_9APHY</name>
<evidence type="ECO:0000313" key="1">
    <source>
        <dbReference type="EMBL" id="KAK7676852.1"/>
    </source>
</evidence>
<dbReference type="EMBL" id="JASBNA010000102">
    <property type="protein sequence ID" value="KAK7676852.1"/>
    <property type="molecule type" value="Genomic_DNA"/>
</dbReference>
<keyword evidence="2" id="KW-1185">Reference proteome</keyword>
<dbReference type="Proteomes" id="UP001385951">
    <property type="component" value="Unassembled WGS sequence"/>
</dbReference>
<dbReference type="AlphaFoldDB" id="A0AAW0FAU4"/>
<evidence type="ECO:0000313" key="2">
    <source>
        <dbReference type="Proteomes" id="UP001385951"/>
    </source>
</evidence>
<comment type="caution">
    <text evidence="1">The sequence shown here is derived from an EMBL/GenBank/DDBJ whole genome shotgun (WGS) entry which is preliminary data.</text>
</comment>
<reference evidence="1 2" key="1">
    <citation type="submission" date="2022-09" db="EMBL/GenBank/DDBJ databases">
        <authorList>
            <person name="Palmer J.M."/>
        </authorList>
    </citation>
    <scope>NUCLEOTIDE SEQUENCE [LARGE SCALE GENOMIC DNA]</scope>
    <source>
        <strain evidence="1 2">DSM 7382</strain>
    </source>
</reference>
<gene>
    <name evidence="1" type="ORF">QCA50_020188</name>
</gene>
<accession>A0AAW0FAU4</accession>